<dbReference type="RefSeq" id="WP_146306862.1">
    <property type="nucleotide sequence ID" value="NZ_VOHS01000025.1"/>
</dbReference>
<evidence type="ECO:0000313" key="2">
    <source>
        <dbReference type="EMBL" id="TWV98696.1"/>
    </source>
</evidence>
<gene>
    <name evidence="2" type="ORF">FEF09_20665</name>
</gene>
<keyword evidence="3" id="KW-1185">Reference proteome</keyword>
<reference evidence="2 3" key="1">
    <citation type="submission" date="2019-08" db="EMBL/GenBank/DDBJ databases">
        <title>Whole genome sequencing of chitin degrading bacteria Chitinophaga pinensis YS16.</title>
        <authorList>
            <person name="Singh R.P."/>
            <person name="Manchanda G."/>
            <person name="Maurya I.K."/>
            <person name="Joshi N.K."/>
            <person name="Srivastava A.K."/>
        </authorList>
    </citation>
    <scope>NUCLEOTIDE SEQUENCE [LARGE SCALE GENOMIC DNA]</scope>
    <source>
        <strain evidence="2 3">YS-16</strain>
    </source>
</reference>
<feature type="signal peptide" evidence="1">
    <location>
        <begin position="1"/>
        <end position="18"/>
    </location>
</feature>
<evidence type="ECO:0000256" key="1">
    <source>
        <dbReference type="SAM" id="SignalP"/>
    </source>
</evidence>
<protein>
    <submittedName>
        <fullName evidence="2">Uncharacterized protein</fullName>
    </submittedName>
</protein>
<dbReference type="AlphaFoldDB" id="A0A5C6LQ62"/>
<evidence type="ECO:0000313" key="3">
    <source>
        <dbReference type="Proteomes" id="UP000318815"/>
    </source>
</evidence>
<accession>A0A5C6LQ62</accession>
<organism evidence="2 3">
    <name type="scientific">Chitinophaga pinensis</name>
    <dbReference type="NCBI Taxonomy" id="79329"/>
    <lineage>
        <taxon>Bacteria</taxon>
        <taxon>Pseudomonadati</taxon>
        <taxon>Bacteroidota</taxon>
        <taxon>Chitinophagia</taxon>
        <taxon>Chitinophagales</taxon>
        <taxon>Chitinophagaceae</taxon>
        <taxon>Chitinophaga</taxon>
    </lineage>
</organism>
<dbReference type="InterPro" id="IPR046661">
    <property type="entry name" value="DUF6770"/>
</dbReference>
<feature type="chain" id="PRO_5022789761" evidence="1">
    <location>
        <begin position="19"/>
        <end position="91"/>
    </location>
</feature>
<dbReference type="Pfam" id="PF20559">
    <property type="entry name" value="DUF6770"/>
    <property type="match status" value="1"/>
</dbReference>
<name>A0A5C6LQ62_9BACT</name>
<comment type="caution">
    <text evidence="2">The sequence shown here is derived from an EMBL/GenBank/DDBJ whole genome shotgun (WGS) entry which is preliminary data.</text>
</comment>
<sequence length="91" mass="10528">MKKITLLLLILSPLLLQAQTKVFKEVHEGISTEFKPIFQNGNLIGYLTFSELERANKDSFNYRIDIMDENLNDLGIVNFKEKKLDLQQVSL</sequence>
<keyword evidence="1" id="KW-0732">Signal</keyword>
<dbReference type="Proteomes" id="UP000318815">
    <property type="component" value="Unassembled WGS sequence"/>
</dbReference>
<proteinExistence type="predicted"/>
<dbReference type="EMBL" id="VOHS01000025">
    <property type="protein sequence ID" value="TWV98696.1"/>
    <property type="molecule type" value="Genomic_DNA"/>
</dbReference>